<evidence type="ECO:0000313" key="1">
    <source>
        <dbReference type="EMBL" id="QGT78404.1"/>
    </source>
</evidence>
<name>A0A6I6D4B2_9GAMM</name>
<proteinExistence type="predicted"/>
<dbReference type="EMBL" id="CP046415">
    <property type="protein sequence ID" value="QGT78404.1"/>
    <property type="molecule type" value="Genomic_DNA"/>
</dbReference>
<protein>
    <submittedName>
        <fullName evidence="1">Uncharacterized protein</fullName>
    </submittedName>
</protein>
<dbReference type="KEGG" id="ghl:GM160_05555"/>
<dbReference type="Proteomes" id="UP000427716">
    <property type="component" value="Chromosome"/>
</dbReference>
<dbReference type="RefSeq" id="WP_156573802.1">
    <property type="nucleotide sequence ID" value="NZ_CP046415.1"/>
</dbReference>
<accession>A0A6I6D4B2</accession>
<reference evidence="1 2" key="1">
    <citation type="submission" date="2019-11" db="EMBL/GenBank/DDBJ databases">
        <authorList>
            <person name="Zhang J."/>
            <person name="Sun C."/>
        </authorList>
    </citation>
    <scope>NUCLEOTIDE SEQUENCE [LARGE SCALE GENOMIC DNA]</scope>
    <source>
        <strain evidence="2">sp2</strain>
    </source>
</reference>
<keyword evidence="2" id="KW-1185">Reference proteome</keyword>
<sequence length="57" mass="6178">MRVDPITQLRRAESTIEALIAGEAATDLSTDDLMNVLASAKQQVTEAREQFEEGGAE</sequence>
<dbReference type="AlphaFoldDB" id="A0A6I6D4B2"/>
<organism evidence="1 2">
    <name type="scientific">Guyparkeria halophila</name>
    <dbReference type="NCBI Taxonomy" id="47960"/>
    <lineage>
        <taxon>Bacteria</taxon>
        <taxon>Pseudomonadati</taxon>
        <taxon>Pseudomonadota</taxon>
        <taxon>Gammaproteobacteria</taxon>
        <taxon>Chromatiales</taxon>
        <taxon>Thioalkalibacteraceae</taxon>
        <taxon>Guyparkeria</taxon>
    </lineage>
</organism>
<evidence type="ECO:0000313" key="2">
    <source>
        <dbReference type="Proteomes" id="UP000427716"/>
    </source>
</evidence>
<gene>
    <name evidence="1" type="ORF">GM160_05555</name>
</gene>